<sequence length="364" mass="42285">MLKYRLQIFNIGIKTFLIPFLLLGVYKCKNVQETIDIDVNYEDEKAVSITFESTIELENLKVFTYGNNDTPVLANFLSKGHMYTYKPIVPFSAGQHYVLKQNGMVLGRFAIKGLGNRKKTELLSIYPSKDTLPENLLKMYFVFSQPMQEVKSSLEYITIKNLETGKEESIFLNLEPELWNMEHTELTLWLDPGRIKTDLIPNKEKGLPIVQGSFYEIIIESDWKDSNGNDLKQQYAKEFFVTGRDVLRPVLKNWKIHTPKRNTKNPLRIQFNEPLDAFLAKETIRFRNPEHEILNGDYVLLNGEEVLEFYPNTNWKEGKYEIRVDSKLEDLAGNNMNNLFDVDLEEKSVHGSSKPTHTLVFKIQ</sequence>
<dbReference type="AlphaFoldDB" id="A0A846QLY6"/>
<gene>
    <name evidence="2" type="ORF">GGR42_000438</name>
</gene>
<evidence type="ECO:0000313" key="2">
    <source>
        <dbReference type="EMBL" id="NJB69976.1"/>
    </source>
</evidence>
<protein>
    <recommendedName>
        <fullName evidence="4">SbsA Ig-like domain-containing protein</fullName>
    </recommendedName>
</protein>
<dbReference type="Proteomes" id="UP000590442">
    <property type="component" value="Unassembled WGS sequence"/>
</dbReference>
<proteinExistence type="predicted"/>
<organism evidence="2 3">
    <name type="scientific">Saonia flava</name>
    <dbReference type="NCBI Taxonomy" id="523696"/>
    <lineage>
        <taxon>Bacteria</taxon>
        <taxon>Pseudomonadati</taxon>
        <taxon>Bacteroidota</taxon>
        <taxon>Flavobacteriia</taxon>
        <taxon>Flavobacteriales</taxon>
        <taxon>Flavobacteriaceae</taxon>
        <taxon>Saonia</taxon>
    </lineage>
</organism>
<evidence type="ECO:0000313" key="3">
    <source>
        <dbReference type="Proteomes" id="UP000590442"/>
    </source>
</evidence>
<dbReference type="InterPro" id="IPR014755">
    <property type="entry name" value="Cu-Rt/internalin_Ig-like"/>
</dbReference>
<evidence type="ECO:0000256" key="1">
    <source>
        <dbReference type="ARBA" id="ARBA00022729"/>
    </source>
</evidence>
<dbReference type="EMBL" id="JAATJJ010000001">
    <property type="protein sequence ID" value="NJB69976.1"/>
    <property type="molecule type" value="Genomic_DNA"/>
</dbReference>
<evidence type="ECO:0008006" key="4">
    <source>
        <dbReference type="Google" id="ProtNLM"/>
    </source>
</evidence>
<comment type="caution">
    <text evidence="2">The sequence shown here is derived from an EMBL/GenBank/DDBJ whole genome shotgun (WGS) entry which is preliminary data.</text>
</comment>
<keyword evidence="3" id="KW-1185">Reference proteome</keyword>
<name>A0A846QLY6_9FLAO</name>
<dbReference type="Gene3D" id="2.60.40.1220">
    <property type="match status" value="1"/>
</dbReference>
<accession>A0A846QLY6</accession>
<keyword evidence="1" id="KW-0732">Signal</keyword>
<reference evidence="2 3" key="1">
    <citation type="submission" date="2020-03" db="EMBL/GenBank/DDBJ databases">
        <title>Genomic Encyclopedia of Type Strains, Phase IV (KMG-IV): sequencing the most valuable type-strain genomes for metagenomic binning, comparative biology and taxonomic classification.</title>
        <authorList>
            <person name="Goeker M."/>
        </authorList>
    </citation>
    <scope>NUCLEOTIDE SEQUENCE [LARGE SCALE GENOMIC DNA]</scope>
    <source>
        <strain evidence="2 3">DSM 29762</strain>
    </source>
</reference>
<dbReference type="RefSeq" id="WP_167960386.1">
    <property type="nucleotide sequence ID" value="NZ_JAATJJ010000001.1"/>
</dbReference>